<name>A0A284SAI8_ARMOS</name>
<accession>A0A284SAI8</accession>
<dbReference type="EMBL" id="FUEG01000052">
    <property type="protein sequence ID" value="SJL18033.1"/>
    <property type="molecule type" value="Genomic_DNA"/>
</dbReference>
<proteinExistence type="predicted"/>
<gene>
    <name evidence="1" type="ORF">ARMOST_21604</name>
</gene>
<evidence type="ECO:0000313" key="1">
    <source>
        <dbReference type="EMBL" id="SJL18033.1"/>
    </source>
</evidence>
<dbReference type="AlphaFoldDB" id="A0A284SAI8"/>
<dbReference type="OrthoDB" id="2819801at2759"/>
<reference evidence="2" key="1">
    <citation type="journal article" date="2017" name="Nat. Ecol. Evol.">
        <title>Genome expansion and lineage-specific genetic innovations in the forest pathogenic fungi Armillaria.</title>
        <authorList>
            <person name="Sipos G."/>
            <person name="Prasanna A.N."/>
            <person name="Walter M.C."/>
            <person name="O'Connor E."/>
            <person name="Balint B."/>
            <person name="Krizsan K."/>
            <person name="Kiss B."/>
            <person name="Hess J."/>
            <person name="Varga T."/>
            <person name="Slot J."/>
            <person name="Riley R."/>
            <person name="Boka B."/>
            <person name="Rigling D."/>
            <person name="Barry K."/>
            <person name="Lee J."/>
            <person name="Mihaltcheva S."/>
            <person name="LaButti K."/>
            <person name="Lipzen A."/>
            <person name="Waldron R."/>
            <person name="Moloney N.M."/>
            <person name="Sperisen C."/>
            <person name="Kredics L."/>
            <person name="Vagvoelgyi C."/>
            <person name="Patrignani A."/>
            <person name="Fitzpatrick D."/>
            <person name="Nagy I."/>
            <person name="Doyle S."/>
            <person name="Anderson J.B."/>
            <person name="Grigoriev I.V."/>
            <person name="Gueldener U."/>
            <person name="Muensterkoetter M."/>
            <person name="Nagy L.G."/>
        </authorList>
    </citation>
    <scope>NUCLEOTIDE SEQUENCE [LARGE SCALE GENOMIC DNA]</scope>
    <source>
        <strain evidence="2">C18/9</strain>
    </source>
</reference>
<dbReference type="Proteomes" id="UP000219338">
    <property type="component" value="Unassembled WGS sequence"/>
</dbReference>
<evidence type="ECO:0000313" key="2">
    <source>
        <dbReference type="Proteomes" id="UP000219338"/>
    </source>
</evidence>
<protein>
    <submittedName>
        <fullName evidence="1">Uncharacterized protein</fullName>
    </submittedName>
</protein>
<sequence length="522" mass="60417">MDHSCSLESASTPQLSQDVLELIIDAITLWSDTYRSARTLRFCCLASRCLLPRSRFHLFYIIRFSNAKRWTTFQETPQIGAWVKVLDVYNDTKWVTSLTAVCTHMKHLEEIFFRGVKWGNLDLKGCHALKRVFLVDVDMSGFWEGVGPQVEELTLFGRIKGEGVDGFNGNLKLLEIELRPHVKKILQSVLAKPEMLRNLRSLAVKFVERNEEEWRLFVKLLQRTKDGLEELKVTDLPSFGFESILLHLRMLRIRKLAVWFKAHSEDLSQWLMVITKLDVPTLKEIDLFAPSPNTNKIKGIKSLWDALDDLNIKLMVNLSCDKRKQWDRLSFRNAIEQDPPAGKEGLEESRRFINVVLHVVKVFISMTTELTIDFAKPNHRLNTDRSNIPLGWSCDWGRFDGSDLLAPCITGRIRENAILEGYYSIYGDIFFVMYKVGTYTTIIRCGGDTRQYYLFNLDTDKLYKFTEKYPTLEAFMERARLWINGDEQIYSVTPFAVADMKPGPVPPKELEDAWDLEEEAMS</sequence>
<organism evidence="1 2">
    <name type="scientific">Armillaria ostoyae</name>
    <name type="common">Armillaria root rot fungus</name>
    <dbReference type="NCBI Taxonomy" id="47428"/>
    <lineage>
        <taxon>Eukaryota</taxon>
        <taxon>Fungi</taxon>
        <taxon>Dikarya</taxon>
        <taxon>Basidiomycota</taxon>
        <taxon>Agaricomycotina</taxon>
        <taxon>Agaricomycetes</taxon>
        <taxon>Agaricomycetidae</taxon>
        <taxon>Agaricales</taxon>
        <taxon>Marasmiineae</taxon>
        <taxon>Physalacriaceae</taxon>
        <taxon>Armillaria</taxon>
    </lineage>
</organism>
<keyword evidence="2" id="KW-1185">Reference proteome</keyword>